<keyword evidence="2" id="KW-1185">Reference proteome</keyword>
<gene>
    <name evidence="1" type="ORF">GCM10023153_25230</name>
</gene>
<dbReference type="RefSeq" id="WP_159899851.1">
    <property type="nucleotide sequence ID" value="NZ_BAABFX010000033.1"/>
</dbReference>
<evidence type="ECO:0000313" key="2">
    <source>
        <dbReference type="Proteomes" id="UP001500390"/>
    </source>
</evidence>
<proteinExistence type="predicted"/>
<reference evidence="2" key="1">
    <citation type="journal article" date="2019" name="Int. J. Syst. Evol. Microbiol.">
        <title>The Global Catalogue of Microorganisms (GCM) 10K type strain sequencing project: providing services to taxonomists for standard genome sequencing and annotation.</title>
        <authorList>
            <consortium name="The Broad Institute Genomics Platform"/>
            <consortium name="The Broad Institute Genome Sequencing Center for Infectious Disease"/>
            <person name="Wu L."/>
            <person name="Ma J."/>
        </authorList>
    </citation>
    <scope>NUCLEOTIDE SEQUENCE [LARGE SCALE GENOMIC DNA]</scope>
    <source>
        <strain evidence="2">JCM 17738</strain>
    </source>
</reference>
<accession>A0ABP8K1C6</accession>
<comment type="caution">
    <text evidence="1">The sequence shown here is derived from an EMBL/GenBank/DDBJ whole genome shotgun (WGS) entry which is preliminary data.</text>
</comment>
<name>A0ABP8K1C6_9MICO</name>
<dbReference type="Proteomes" id="UP001500390">
    <property type="component" value="Unassembled WGS sequence"/>
</dbReference>
<organism evidence="1 2">
    <name type="scientific">Ornithinibacter aureus</name>
    <dbReference type="NCBI Taxonomy" id="622664"/>
    <lineage>
        <taxon>Bacteria</taxon>
        <taxon>Bacillati</taxon>
        <taxon>Actinomycetota</taxon>
        <taxon>Actinomycetes</taxon>
        <taxon>Micrococcales</taxon>
        <taxon>Intrasporangiaceae</taxon>
        <taxon>Ornithinibacter</taxon>
    </lineage>
</organism>
<evidence type="ECO:0000313" key="1">
    <source>
        <dbReference type="EMBL" id="GAA4399285.1"/>
    </source>
</evidence>
<dbReference type="EMBL" id="BAABFX010000033">
    <property type="protein sequence ID" value="GAA4399285.1"/>
    <property type="molecule type" value="Genomic_DNA"/>
</dbReference>
<sequence>MILEPLSGSPSGVRELADRLTASSRRVGDVTTVLAGLKRGATWVSSSGEAFGARLDEAPPLLDAVARRLGGAAVPLRELADAMEEAQRVVEGAIRDDSEAQDTYAVLEDRAYALISAGSDEVSPDVVAVRALQRDQVRIRDSARARHAAAMERFRAVDARCSAAVRALTQDAVTDSALYRLVAGGQTVGRNLAAVGTVATVAPCLRPVAAAGDVLNLAADTTLLVGYGEGSWSDLGTTVAMAGASNVAGALKIAGTAGATKSASGSFFSSTRRLTTQQRLALGVTQQARARRDAIRARFRVEADDRATPTRFLEVTPRPVRTTPVWKVSREQAVARVRTAAQVKADQVFLDGWRRASANGPAAQKMYAAGTALDVGVKVAPKVLPKVVPHEEPHRARSAT</sequence>
<protein>
    <submittedName>
        <fullName evidence="1">Uncharacterized protein</fullName>
    </submittedName>
</protein>